<protein>
    <submittedName>
        <fullName evidence="9">Carbohydrate ABC transporter permease</fullName>
    </submittedName>
</protein>
<comment type="subcellular location">
    <subcellularLocation>
        <location evidence="1 7">Cell membrane</location>
        <topology evidence="1 7">Multi-pass membrane protein</topology>
    </subcellularLocation>
</comment>
<reference evidence="10" key="1">
    <citation type="journal article" date="2019" name="Int. J. Syst. Evol. Microbiol.">
        <title>The Global Catalogue of Microorganisms (GCM) 10K type strain sequencing project: providing services to taxonomists for standard genome sequencing and annotation.</title>
        <authorList>
            <consortium name="The Broad Institute Genomics Platform"/>
            <consortium name="The Broad Institute Genome Sequencing Center for Infectious Disease"/>
            <person name="Wu L."/>
            <person name="Ma J."/>
        </authorList>
    </citation>
    <scope>NUCLEOTIDE SEQUENCE [LARGE SCALE GENOMIC DNA]</scope>
    <source>
        <strain evidence="10">JCM 17250</strain>
    </source>
</reference>
<gene>
    <name evidence="9" type="ORF">GCM10022410_23920</name>
</gene>
<dbReference type="RefSeq" id="WP_344913529.1">
    <property type="nucleotide sequence ID" value="NZ_BAABDL010000134.1"/>
</dbReference>
<evidence type="ECO:0000256" key="3">
    <source>
        <dbReference type="ARBA" id="ARBA00022475"/>
    </source>
</evidence>
<dbReference type="Gene3D" id="1.10.3720.10">
    <property type="entry name" value="MetI-like"/>
    <property type="match status" value="1"/>
</dbReference>
<keyword evidence="5 7" id="KW-1133">Transmembrane helix</keyword>
<evidence type="ECO:0000313" key="9">
    <source>
        <dbReference type="EMBL" id="GAA4078727.1"/>
    </source>
</evidence>
<evidence type="ECO:0000256" key="7">
    <source>
        <dbReference type="RuleBase" id="RU363032"/>
    </source>
</evidence>
<feature type="transmembrane region" description="Helical" evidence="7">
    <location>
        <begin position="83"/>
        <end position="105"/>
    </location>
</feature>
<evidence type="ECO:0000313" key="10">
    <source>
        <dbReference type="Proteomes" id="UP001501734"/>
    </source>
</evidence>
<keyword evidence="2 7" id="KW-0813">Transport</keyword>
<dbReference type="InterPro" id="IPR035906">
    <property type="entry name" value="MetI-like_sf"/>
</dbReference>
<comment type="similarity">
    <text evidence="7">Belongs to the binding-protein-dependent transport system permease family.</text>
</comment>
<keyword evidence="4 7" id="KW-0812">Transmembrane</keyword>
<feature type="transmembrane region" description="Helical" evidence="7">
    <location>
        <begin position="152"/>
        <end position="169"/>
    </location>
</feature>
<keyword evidence="6 7" id="KW-0472">Membrane</keyword>
<feature type="transmembrane region" description="Helical" evidence="7">
    <location>
        <begin position="251"/>
        <end position="275"/>
    </location>
</feature>
<keyword evidence="3" id="KW-1003">Cell membrane</keyword>
<organism evidence="9 10">
    <name type="scientific">Amphibacillus indicireducens</name>
    <dbReference type="NCBI Taxonomy" id="1076330"/>
    <lineage>
        <taxon>Bacteria</taxon>
        <taxon>Bacillati</taxon>
        <taxon>Bacillota</taxon>
        <taxon>Bacilli</taxon>
        <taxon>Bacillales</taxon>
        <taxon>Bacillaceae</taxon>
        <taxon>Amphibacillus</taxon>
    </lineage>
</organism>
<proteinExistence type="inferred from homology"/>
<evidence type="ECO:0000256" key="5">
    <source>
        <dbReference type="ARBA" id="ARBA00022989"/>
    </source>
</evidence>
<accession>A0ABP7W1S1</accession>
<evidence type="ECO:0000256" key="6">
    <source>
        <dbReference type="ARBA" id="ARBA00023136"/>
    </source>
</evidence>
<dbReference type="Proteomes" id="UP001501734">
    <property type="component" value="Unassembled WGS sequence"/>
</dbReference>
<dbReference type="PANTHER" id="PTHR43744:SF1">
    <property type="entry name" value="BINDING-PROTEIN-DEPENDENT TRANSPORT SYSTEMS INNER MEMBRANE COMPONENT"/>
    <property type="match status" value="1"/>
</dbReference>
<comment type="caution">
    <text evidence="9">The sequence shown here is derived from an EMBL/GenBank/DDBJ whole genome shotgun (WGS) entry which is preliminary data.</text>
</comment>
<dbReference type="Pfam" id="PF00528">
    <property type="entry name" value="BPD_transp_1"/>
    <property type="match status" value="1"/>
</dbReference>
<dbReference type="CDD" id="cd06261">
    <property type="entry name" value="TM_PBP2"/>
    <property type="match status" value="1"/>
</dbReference>
<evidence type="ECO:0000256" key="1">
    <source>
        <dbReference type="ARBA" id="ARBA00004651"/>
    </source>
</evidence>
<feature type="domain" description="ABC transmembrane type-1" evidence="8">
    <location>
        <begin position="84"/>
        <end position="275"/>
    </location>
</feature>
<sequence length="289" mass="32121">MAFNRSGTNPRGFHRSQIKFYIFLIPFAAFMVLPIVYIINHAFKPLDELYAFPPRFFVNNPTLENFKNLFQLAESSGIPLTRYLFNSLFVTLIVVVLSIALSTLAGYALSKKKFKGKVALLEINNAALMFVPIAVMIPRFLTISFIGIEDTYLAHVLPLIAMPVGLFLVKQFIDQVPDSLIEAAVIDGASDFTIYRKVVLPLIRPAIATAAILAFQLVWNDLETSTLYTTSENMRTLAFFMNTLAGQTNVVVGQGMAAVASLIMFLPNLILFIILQSKVMNTMAHSGLK</sequence>
<feature type="transmembrane region" description="Helical" evidence="7">
    <location>
        <begin position="126"/>
        <end position="146"/>
    </location>
</feature>
<dbReference type="PANTHER" id="PTHR43744">
    <property type="entry name" value="ABC TRANSPORTER PERMEASE PROTEIN MG189-RELATED-RELATED"/>
    <property type="match status" value="1"/>
</dbReference>
<evidence type="ECO:0000259" key="8">
    <source>
        <dbReference type="PROSITE" id="PS50928"/>
    </source>
</evidence>
<name>A0ABP7W1S1_9BACI</name>
<dbReference type="PROSITE" id="PS50928">
    <property type="entry name" value="ABC_TM1"/>
    <property type="match status" value="1"/>
</dbReference>
<evidence type="ECO:0000256" key="4">
    <source>
        <dbReference type="ARBA" id="ARBA00022692"/>
    </source>
</evidence>
<evidence type="ECO:0000256" key="2">
    <source>
        <dbReference type="ARBA" id="ARBA00022448"/>
    </source>
</evidence>
<dbReference type="InterPro" id="IPR000515">
    <property type="entry name" value="MetI-like"/>
</dbReference>
<keyword evidence="10" id="KW-1185">Reference proteome</keyword>
<feature type="transmembrane region" description="Helical" evidence="7">
    <location>
        <begin position="198"/>
        <end position="219"/>
    </location>
</feature>
<feature type="transmembrane region" description="Helical" evidence="7">
    <location>
        <begin position="20"/>
        <end position="39"/>
    </location>
</feature>
<dbReference type="SUPFAM" id="SSF161098">
    <property type="entry name" value="MetI-like"/>
    <property type="match status" value="1"/>
</dbReference>
<dbReference type="EMBL" id="BAABDL010000134">
    <property type="protein sequence ID" value="GAA4078727.1"/>
    <property type="molecule type" value="Genomic_DNA"/>
</dbReference>